<sequence length="314" mass="33811">MTRLSNLALAELRTIARDNILTVQELRSTGLSPSAISNRCRPGGPWRRLFANTILLANTEPTRSQLLRAAVSHLGPGTIITGIDSLNAHGVGLPPPPTIHLLVDAHRRATHASLVIERTSKLPGPVWLNDLPYAPPARAAVDAARREPDEDRHRDLLSRTVYFGLCDLDTLSAATFAGGQRGVAGVRTMLRHLSGTACTQGNGQAKRLLQHVPLPPPQWNVTVCDTGGRGIGQVDAWWDDIALGWQVGVPANDRRGHLGYLALSAAGVVLVRTPLEDLRDVPAVTRQLVSAFATAAARKRPPVRSVTRLKPRAA</sequence>
<reference evidence="1 2" key="1">
    <citation type="submission" date="2021-03" db="EMBL/GenBank/DDBJ databases">
        <title>Sequencing the genomes of 1000 actinobacteria strains.</title>
        <authorList>
            <person name="Klenk H.-P."/>
        </authorList>
    </citation>
    <scope>NUCLEOTIDE SEQUENCE [LARGE SCALE GENOMIC DNA]</scope>
    <source>
        <strain evidence="1 2">DSM 45510</strain>
    </source>
</reference>
<organism evidence="1 2">
    <name type="scientific">Amycolatopsis magusensis</name>
    <dbReference type="NCBI Taxonomy" id="882444"/>
    <lineage>
        <taxon>Bacteria</taxon>
        <taxon>Bacillati</taxon>
        <taxon>Actinomycetota</taxon>
        <taxon>Actinomycetes</taxon>
        <taxon>Pseudonocardiales</taxon>
        <taxon>Pseudonocardiaceae</taxon>
        <taxon>Amycolatopsis</taxon>
    </lineage>
</organism>
<dbReference type="EMBL" id="JAGGMS010000001">
    <property type="protein sequence ID" value="MBP2187085.1"/>
    <property type="molecule type" value="Genomic_DNA"/>
</dbReference>
<protein>
    <recommendedName>
        <fullName evidence="3">Transcriptional regulator, AbiEi antitoxin, Type IV TA system</fullName>
    </recommendedName>
</protein>
<evidence type="ECO:0000313" key="2">
    <source>
        <dbReference type="Proteomes" id="UP000741013"/>
    </source>
</evidence>
<keyword evidence="2" id="KW-1185">Reference proteome</keyword>
<comment type="caution">
    <text evidence="1">The sequence shown here is derived from an EMBL/GenBank/DDBJ whole genome shotgun (WGS) entry which is preliminary data.</text>
</comment>
<dbReference type="Proteomes" id="UP000741013">
    <property type="component" value="Unassembled WGS sequence"/>
</dbReference>
<gene>
    <name evidence="1" type="ORF">JOM49_008611</name>
</gene>
<accession>A0ABS4Q7G5</accession>
<evidence type="ECO:0008006" key="3">
    <source>
        <dbReference type="Google" id="ProtNLM"/>
    </source>
</evidence>
<evidence type="ECO:0000313" key="1">
    <source>
        <dbReference type="EMBL" id="MBP2187085.1"/>
    </source>
</evidence>
<name>A0ABS4Q7G5_9PSEU</name>
<dbReference type="RefSeq" id="WP_209670576.1">
    <property type="nucleotide sequence ID" value="NZ_JAGGMS010000001.1"/>
</dbReference>
<proteinExistence type="predicted"/>